<dbReference type="GO" id="GO:0018511">
    <property type="term" value="F:2,3-dihydroxy-2,3-dihydro-p-cumate dehydrogenase activity"/>
    <property type="evidence" value="ECO:0007669"/>
    <property type="project" value="UniProtKB-EC"/>
</dbReference>
<dbReference type="InterPro" id="IPR050259">
    <property type="entry name" value="SDR"/>
</dbReference>
<dbReference type="PRINTS" id="PR00080">
    <property type="entry name" value="SDRFAMILY"/>
</dbReference>
<evidence type="ECO:0000256" key="5">
    <source>
        <dbReference type="ARBA" id="ARBA00060518"/>
    </source>
</evidence>
<dbReference type="InterPro" id="IPR002347">
    <property type="entry name" value="SDR_fam"/>
</dbReference>
<dbReference type="Proteomes" id="UP000050557">
    <property type="component" value="Unassembled WGS sequence"/>
</dbReference>
<evidence type="ECO:0000313" key="10">
    <source>
        <dbReference type="EMBL" id="RMV45981.1"/>
    </source>
</evidence>
<dbReference type="RefSeq" id="WP_054985642.1">
    <property type="nucleotide sequence ID" value="NZ_CP092918.1"/>
</dbReference>
<protein>
    <recommendedName>
        <fullName evidence="7">2,3-dihydroxy-2,3-dihydro-p-cumate dehydrogenase</fullName>
        <ecNumber evidence="6">1.3.1.58</ecNumber>
    </recommendedName>
    <alternativeName>
        <fullName evidence="3">Biphenyl-2,3-dihydro-2,3-diol dehydrogenase</fullName>
    </alternativeName>
</protein>
<dbReference type="InterPro" id="IPR036291">
    <property type="entry name" value="NAD(P)-bd_dom_sf"/>
</dbReference>
<evidence type="ECO:0000256" key="2">
    <source>
        <dbReference type="ARBA" id="ARBA00023002"/>
    </source>
</evidence>
<evidence type="ECO:0000256" key="3">
    <source>
        <dbReference type="ARBA" id="ARBA00042907"/>
    </source>
</evidence>
<evidence type="ECO:0000313" key="9">
    <source>
        <dbReference type="EMBL" id="KPX46512.1"/>
    </source>
</evidence>
<sequence>MSKRIAFVTGGMGGIGTAVCQRLHKDGFIVVAGCGPDSAIKDAWLKKNKKLGFEFIACEGNVADWNSTVAAFDKIIKEVGPIDVLVNNAGTTCNVLFKDMSPNDWQTVIDTNLNSLFNVTKQVVDGMSSRRWGRIINISTVNAQLGHIGQVNYTTAKSSIRGFTRALAREVAHRGVTVNTVSPGYIGTERLKSITHTSLMDKIVEDIPMKRLGKPEEVAAMCAWLASEESSFVTGADFAVNGGLHMT</sequence>
<dbReference type="NCBIfam" id="TIGR01829">
    <property type="entry name" value="AcAcCoA_reduct"/>
    <property type="match status" value="1"/>
</dbReference>
<evidence type="ECO:0000256" key="1">
    <source>
        <dbReference type="ARBA" id="ARBA00006484"/>
    </source>
</evidence>
<evidence type="ECO:0000259" key="8">
    <source>
        <dbReference type="SMART" id="SM00822"/>
    </source>
</evidence>
<dbReference type="GeneID" id="96220294"/>
<dbReference type="InterPro" id="IPR057326">
    <property type="entry name" value="KR_dom"/>
</dbReference>
<gene>
    <name evidence="9" type="ORF">ALO68_01522</name>
    <name evidence="10" type="ORF">ALP10_01897</name>
</gene>
<dbReference type="AlphaFoldDB" id="A0A0P9RKQ6"/>
<dbReference type="InterPro" id="IPR011283">
    <property type="entry name" value="Acetoacetyl-CoA_reductase"/>
</dbReference>
<accession>A0A0P9RKQ6</accession>
<reference evidence="10 12" key="2">
    <citation type="submission" date="2018-08" db="EMBL/GenBank/DDBJ databases">
        <title>Recombination of ecologically and evolutionarily significant loci maintains genetic cohesion in the Pseudomonas syringae species complex.</title>
        <authorList>
            <person name="Dillon M."/>
            <person name="Thakur S."/>
            <person name="Almeida R.N.D."/>
            <person name="Weir B.S."/>
            <person name="Guttman D.S."/>
        </authorList>
    </citation>
    <scope>NUCLEOTIDE SEQUENCE [LARGE SCALE GENOMIC DNA]</scope>
    <source>
        <strain evidence="10 12">ICMP 3263</strain>
    </source>
</reference>
<evidence type="ECO:0000256" key="6">
    <source>
        <dbReference type="ARBA" id="ARBA00066455"/>
    </source>
</evidence>
<dbReference type="EMBL" id="LJQM01000093">
    <property type="protein sequence ID" value="KPX46512.1"/>
    <property type="molecule type" value="Genomic_DNA"/>
</dbReference>
<comment type="similarity">
    <text evidence="1">Belongs to the short-chain dehydrogenases/reductases (SDR) family.</text>
</comment>
<comment type="catalytic activity">
    <reaction evidence="4">
        <text>(2R,3S)-2,3-dihydroxy-2,3-dihydro-p-cumate + NAD(+) = 2,3-dihydroxy-p-cumate + NADH + H(+)</text>
        <dbReference type="Rhea" id="RHEA:23772"/>
        <dbReference type="ChEBI" id="CHEBI:15378"/>
        <dbReference type="ChEBI" id="CHEBI:36647"/>
        <dbReference type="ChEBI" id="CHEBI:57540"/>
        <dbReference type="ChEBI" id="CHEBI:57945"/>
        <dbReference type="ChEBI" id="CHEBI:58420"/>
        <dbReference type="EC" id="1.3.1.58"/>
    </reaction>
</comment>
<reference evidence="9 11" key="1">
    <citation type="submission" date="2015-09" db="EMBL/GenBank/DDBJ databases">
        <title>Genome announcement of multiple Pseudomonas syringae strains.</title>
        <authorList>
            <person name="Thakur S."/>
            <person name="Wang P.W."/>
            <person name="Gong Y."/>
            <person name="Weir B.S."/>
            <person name="Guttman D.S."/>
        </authorList>
    </citation>
    <scope>NUCLEOTIDE SEQUENCE [LARGE SCALE GENOMIC DNA]</scope>
    <source>
        <strain evidence="9 11">ICMP4531</strain>
    </source>
</reference>
<keyword evidence="2" id="KW-0560">Oxidoreductase</keyword>
<dbReference type="EMBL" id="RBUT01000117">
    <property type="protein sequence ID" value="RMV45981.1"/>
    <property type="molecule type" value="Genomic_DNA"/>
</dbReference>
<evidence type="ECO:0000256" key="4">
    <source>
        <dbReference type="ARBA" id="ARBA00050226"/>
    </source>
</evidence>
<comment type="pathway">
    <text evidence="5">Aromatic compound metabolism; p-cumate degradation; acetaldehyde and pyruvate from p-cumate: step 2/7.</text>
</comment>
<proteinExistence type="inferred from homology"/>
<dbReference type="PANTHER" id="PTHR42879:SF2">
    <property type="entry name" value="3-OXOACYL-[ACYL-CARRIER-PROTEIN] REDUCTASE FABG"/>
    <property type="match status" value="1"/>
</dbReference>
<dbReference type="PATRIC" id="fig|251654.3.peg.1977"/>
<organism evidence="9 11">
    <name type="scientific">Pseudomonas syringae pv. helianthi</name>
    <dbReference type="NCBI Taxonomy" id="251654"/>
    <lineage>
        <taxon>Bacteria</taxon>
        <taxon>Pseudomonadati</taxon>
        <taxon>Pseudomonadota</taxon>
        <taxon>Gammaproteobacteria</taxon>
        <taxon>Pseudomonadales</taxon>
        <taxon>Pseudomonadaceae</taxon>
        <taxon>Pseudomonas</taxon>
    </lineage>
</organism>
<dbReference type="SMART" id="SM00822">
    <property type="entry name" value="PKS_KR"/>
    <property type="match status" value="1"/>
</dbReference>
<dbReference type="Pfam" id="PF13561">
    <property type="entry name" value="adh_short_C2"/>
    <property type="match status" value="1"/>
</dbReference>
<dbReference type="GO" id="GO:0042619">
    <property type="term" value="P:poly-hydroxybutyrate biosynthetic process"/>
    <property type="evidence" value="ECO:0007669"/>
    <property type="project" value="InterPro"/>
</dbReference>
<dbReference type="NCBIfam" id="NF009466">
    <property type="entry name" value="PRK12826.1-2"/>
    <property type="match status" value="1"/>
</dbReference>
<dbReference type="Proteomes" id="UP000279173">
    <property type="component" value="Unassembled WGS sequence"/>
</dbReference>
<dbReference type="GO" id="GO:0018454">
    <property type="term" value="F:acetoacetyl-CoA reductase activity"/>
    <property type="evidence" value="ECO:0007669"/>
    <property type="project" value="InterPro"/>
</dbReference>
<name>A0A0P9RKQ6_9PSED</name>
<feature type="domain" description="Ketoreductase" evidence="8">
    <location>
        <begin position="4"/>
        <end position="189"/>
    </location>
</feature>
<evidence type="ECO:0000313" key="12">
    <source>
        <dbReference type="Proteomes" id="UP000279173"/>
    </source>
</evidence>
<dbReference type="Gene3D" id="3.40.50.720">
    <property type="entry name" value="NAD(P)-binding Rossmann-like Domain"/>
    <property type="match status" value="1"/>
</dbReference>
<comment type="caution">
    <text evidence="9">The sequence shown here is derived from an EMBL/GenBank/DDBJ whole genome shotgun (WGS) entry which is preliminary data.</text>
</comment>
<evidence type="ECO:0000313" key="11">
    <source>
        <dbReference type="Proteomes" id="UP000050557"/>
    </source>
</evidence>
<dbReference type="SUPFAM" id="SSF51735">
    <property type="entry name" value="NAD(P)-binding Rossmann-fold domains"/>
    <property type="match status" value="1"/>
</dbReference>
<dbReference type="EC" id="1.3.1.58" evidence="6"/>
<dbReference type="PANTHER" id="PTHR42879">
    <property type="entry name" value="3-OXOACYL-(ACYL-CARRIER-PROTEIN) REDUCTASE"/>
    <property type="match status" value="1"/>
</dbReference>
<dbReference type="PRINTS" id="PR00081">
    <property type="entry name" value="GDHRDH"/>
</dbReference>
<dbReference type="FunFam" id="3.40.50.720:FF:000173">
    <property type="entry name" value="3-oxoacyl-[acyl-carrier protein] reductase"/>
    <property type="match status" value="1"/>
</dbReference>
<evidence type="ECO:0000256" key="7">
    <source>
        <dbReference type="ARBA" id="ARBA00073443"/>
    </source>
</evidence>
<dbReference type="GO" id="GO:0005737">
    <property type="term" value="C:cytoplasm"/>
    <property type="evidence" value="ECO:0007669"/>
    <property type="project" value="InterPro"/>
</dbReference>